<comment type="caution">
    <text evidence="1">The sequence shown here is derived from an EMBL/GenBank/DDBJ whole genome shotgun (WGS) entry which is preliminary data.</text>
</comment>
<protein>
    <submittedName>
        <fullName evidence="1">Uncharacterized protein</fullName>
    </submittedName>
</protein>
<dbReference type="Proteomes" id="UP000823775">
    <property type="component" value="Unassembled WGS sequence"/>
</dbReference>
<organism evidence="1 2">
    <name type="scientific">Datura stramonium</name>
    <name type="common">Jimsonweed</name>
    <name type="synonym">Common thornapple</name>
    <dbReference type="NCBI Taxonomy" id="4076"/>
    <lineage>
        <taxon>Eukaryota</taxon>
        <taxon>Viridiplantae</taxon>
        <taxon>Streptophyta</taxon>
        <taxon>Embryophyta</taxon>
        <taxon>Tracheophyta</taxon>
        <taxon>Spermatophyta</taxon>
        <taxon>Magnoliopsida</taxon>
        <taxon>eudicotyledons</taxon>
        <taxon>Gunneridae</taxon>
        <taxon>Pentapetalae</taxon>
        <taxon>asterids</taxon>
        <taxon>lamiids</taxon>
        <taxon>Solanales</taxon>
        <taxon>Solanaceae</taxon>
        <taxon>Solanoideae</taxon>
        <taxon>Datureae</taxon>
        <taxon>Datura</taxon>
    </lineage>
</organism>
<reference evidence="1 2" key="1">
    <citation type="journal article" date="2021" name="BMC Genomics">
        <title>Datura genome reveals duplications of psychoactive alkaloid biosynthetic genes and high mutation rate following tissue culture.</title>
        <authorList>
            <person name="Rajewski A."/>
            <person name="Carter-House D."/>
            <person name="Stajich J."/>
            <person name="Litt A."/>
        </authorList>
    </citation>
    <scope>NUCLEOTIDE SEQUENCE [LARGE SCALE GENOMIC DNA]</scope>
    <source>
        <strain evidence="1">AR-01</strain>
    </source>
</reference>
<sequence length="98" mass="11173">MGSSGLTPRRKQSMLRRIGLMMVGWHLSSPLFGTSSESWDWDMSLLSQRSANSLWSFNAFLGTLVVDPEMYFMILAKPPYHDILHTLSGEHSAEQWAR</sequence>
<proteinExistence type="predicted"/>
<evidence type="ECO:0000313" key="1">
    <source>
        <dbReference type="EMBL" id="MCD9642747.1"/>
    </source>
</evidence>
<name>A0ABS8V8I4_DATST</name>
<keyword evidence="2" id="KW-1185">Reference proteome</keyword>
<feature type="non-terminal residue" evidence="1">
    <location>
        <position position="98"/>
    </location>
</feature>
<evidence type="ECO:0000313" key="2">
    <source>
        <dbReference type="Proteomes" id="UP000823775"/>
    </source>
</evidence>
<accession>A0ABS8V8I4</accession>
<dbReference type="EMBL" id="JACEIK010003694">
    <property type="protein sequence ID" value="MCD9642747.1"/>
    <property type="molecule type" value="Genomic_DNA"/>
</dbReference>
<gene>
    <name evidence="1" type="ORF">HAX54_029690</name>
</gene>